<feature type="domain" description="BioF2-like acetyltransferase" evidence="1">
    <location>
        <begin position="119"/>
        <end position="242"/>
    </location>
</feature>
<dbReference type="Proteomes" id="UP000245708">
    <property type="component" value="Unassembled WGS sequence"/>
</dbReference>
<evidence type="ECO:0000313" key="3">
    <source>
        <dbReference type="Proteomes" id="UP000245708"/>
    </source>
</evidence>
<keyword evidence="2" id="KW-0808">Transferase</keyword>
<accession>A0A316H5H8</accession>
<name>A0A316H5H8_9RHOB</name>
<dbReference type="SUPFAM" id="SSF55729">
    <property type="entry name" value="Acyl-CoA N-acyltransferases (Nat)"/>
    <property type="match status" value="1"/>
</dbReference>
<keyword evidence="3" id="KW-1185">Reference proteome</keyword>
<comment type="caution">
    <text evidence="2">The sequence shown here is derived from an EMBL/GenBank/DDBJ whole genome shotgun (WGS) entry which is preliminary data.</text>
</comment>
<dbReference type="Gene3D" id="3.40.630.30">
    <property type="match status" value="1"/>
</dbReference>
<protein>
    <submittedName>
        <fullName evidence="2">Acetyltransferase (GNAT) family protein</fullName>
    </submittedName>
</protein>
<dbReference type="InterPro" id="IPR050644">
    <property type="entry name" value="PG_Glycine_Bridge_Synth"/>
</dbReference>
<dbReference type="EMBL" id="QGGW01000001">
    <property type="protein sequence ID" value="PWK62833.1"/>
    <property type="molecule type" value="Genomic_DNA"/>
</dbReference>
<sequence length="286" mass="30352">MPETAPCPLQQSPLFAAALARMAASPLWYALPGGPVLAVTRTVPVLGRIALISRPGPALPQTLRRALGVGALIVNAETQAQGAALARAGFVRLATGREVAELSLAGTPENWLARMDGKWRNRLRHAQRQGLELRAAPLPPDRNHWLFHREAAQQAARGYRNLPPALIAAMAAAEPGALTLFTARAEGRSIAAMLFARHGSSASYLIGWSDAAGRATSAHNLLFWTAMDQLRAIGVQVIDLGSCDAQSAPGLARFKLGSGSRARRLGGTWVEVGALTPLHVGLRTVR</sequence>
<proteinExistence type="predicted"/>
<reference evidence="2 3" key="1">
    <citation type="submission" date="2018-05" db="EMBL/GenBank/DDBJ databases">
        <title>Genomic Encyclopedia of Type Strains, Phase IV (KMG-IV): sequencing the most valuable type-strain genomes for metagenomic binning, comparative biology and taxonomic classification.</title>
        <authorList>
            <person name="Goeker M."/>
        </authorList>
    </citation>
    <scope>NUCLEOTIDE SEQUENCE [LARGE SCALE GENOMIC DNA]</scope>
    <source>
        <strain evidence="2 3">DSM 16097</strain>
    </source>
</reference>
<evidence type="ECO:0000313" key="2">
    <source>
        <dbReference type="EMBL" id="PWK62833.1"/>
    </source>
</evidence>
<dbReference type="PANTHER" id="PTHR36174:SF1">
    <property type="entry name" value="LIPID II:GLYCINE GLYCYLTRANSFERASE"/>
    <property type="match status" value="1"/>
</dbReference>
<gene>
    <name evidence="2" type="ORF">C7455_101870</name>
</gene>
<dbReference type="PANTHER" id="PTHR36174">
    <property type="entry name" value="LIPID II:GLYCINE GLYCYLTRANSFERASE"/>
    <property type="match status" value="1"/>
</dbReference>
<dbReference type="InterPro" id="IPR016181">
    <property type="entry name" value="Acyl_CoA_acyltransferase"/>
</dbReference>
<dbReference type="Pfam" id="PF13480">
    <property type="entry name" value="Acetyltransf_6"/>
    <property type="match status" value="1"/>
</dbReference>
<dbReference type="InterPro" id="IPR038740">
    <property type="entry name" value="BioF2-like_GNAT_dom"/>
</dbReference>
<dbReference type="GO" id="GO:0016740">
    <property type="term" value="F:transferase activity"/>
    <property type="evidence" value="ECO:0007669"/>
    <property type="project" value="UniProtKB-KW"/>
</dbReference>
<evidence type="ECO:0000259" key="1">
    <source>
        <dbReference type="Pfam" id="PF13480"/>
    </source>
</evidence>
<dbReference type="OrthoDB" id="341858at2"/>
<organism evidence="2 3">
    <name type="scientific">Roseicyclus mahoneyensis</name>
    <dbReference type="NCBI Taxonomy" id="164332"/>
    <lineage>
        <taxon>Bacteria</taxon>
        <taxon>Pseudomonadati</taxon>
        <taxon>Pseudomonadota</taxon>
        <taxon>Alphaproteobacteria</taxon>
        <taxon>Rhodobacterales</taxon>
        <taxon>Roseobacteraceae</taxon>
        <taxon>Roseicyclus</taxon>
    </lineage>
</organism>
<dbReference type="RefSeq" id="WP_109665814.1">
    <property type="nucleotide sequence ID" value="NZ_QGGW01000001.1"/>
</dbReference>
<dbReference type="AlphaFoldDB" id="A0A316H5H8"/>